<dbReference type="InterPro" id="IPR050515">
    <property type="entry name" value="Beta-lactam/transpept"/>
</dbReference>
<dbReference type="GO" id="GO:0005886">
    <property type="term" value="C:plasma membrane"/>
    <property type="evidence" value="ECO:0007669"/>
    <property type="project" value="TreeGrafter"/>
</dbReference>
<reference evidence="2" key="1">
    <citation type="submission" date="2019-08" db="EMBL/GenBank/DDBJ databases">
        <authorList>
            <person name="Kucharzyk K."/>
            <person name="Murdoch R.W."/>
            <person name="Higgins S."/>
            <person name="Loffler F."/>
        </authorList>
    </citation>
    <scope>NUCLEOTIDE SEQUENCE</scope>
</reference>
<protein>
    <recommendedName>
        <fullName evidence="1">Penicillin-binding protein transpeptidase domain-containing protein</fullName>
    </recommendedName>
</protein>
<dbReference type="PANTHER" id="PTHR30627:SF2">
    <property type="entry name" value="PEPTIDOGLYCAN D,D-TRANSPEPTIDASE MRDA"/>
    <property type="match status" value="1"/>
</dbReference>
<name>A0A645BKD8_9ZZZZ</name>
<dbReference type="EMBL" id="VSSQ01020274">
    <property type="protein sequence ID" value="MPM65001.1"/>
    <property type="molecule type" value="Genomic_DNA"/>
</dbReference>
<sequence length="336" mass="37083">MGALQDGAIDANSQVQDEGVLKVGDYEYNNWYYTQYGRVEGTVDVRRAIARSNDIFFYKTAEWLGPDRLANYARLFSFGKSLPVQLDSVATGLVPDPTWKESTRGEAWYLGNTYHFGIGQGDLLVTPLQVAVMTQTIANHGNLCSPTLLVHSPINCQSLSLKEEYLELVLAGMIDACSTGGTAYPLYPYNQRQDAELSEEKDTLSAYQRVEAGKIACKTGTAEFGETDSRGYKKTHAWTTGIVGVPTSLFQNAQQGEEATASAALAFNVDNNYQLSAQELRQVWLKENAASHNFPKKLAITVLVESDEQDPYKEGSDDAALVIAKILNWMEGYKLD</sequence>
<proteinExistence type="predicted"/>
<accession>A0A645BKD8</accession>
<dbReference type="GO" id="GO:0071555">
    <property type="term" value="P:cell wall organization"/>
    <property type="evidence" value="ECO:0007669"/>
    <property type="project" value="TreeGrafter"/>
</dbReference>
<evidence type="ECO:0000313" key="2">
    <source>
        <dbReference type="EMBL" id="MPM65001.1"/>
    </source>
</evidence>
<evidence type="ECO:0000259" key="1">
    <source>
        <dbReference type="Pfam" id="PF00905"/>
    </source>
</evidence>
<dbReference type="PANTHER" id="PTHR30627">
    <property type="entry name" value="PEPTIDOGLYCAN D,D-TRANSPEPTIDASE"/>
    <property type="match status" value="1"/>
</dbReference>
<dbReference type="AlphaFoldDB" id="A0A645BKD8"/>
<comment type="caution">
    <text evidence="2">The sequence shown here is derived from an EMBL/GenBank/DDBJ whole genome shotgun (WGS) entry which is preliminary data.</text>
</comment>
<dbReference type="Pfam" id="PF00905">
    <property type="entry name" value="Transpeptidase"/>
    <property type="match status" value="1"/>
</dbReference>
<gene>
    <name evidence="2" type="ORF">SDC9_111893</name>
</gene>
<dbReference type="InterPro" id="IPR001460">
    <property type="entry name" value="PCN-bd_Tpept"/>
</dbReference>
<dbReference type="GO" id="GO:0008658">
    <property type="term" value="F:penicillin binding"/>
    <property type="evidence" value="ECO:0007669"/>
    <property type="project" value="InterPro"/>
</dbReference>
<feature type="domain" description="Penicillin-binding protein transpeptidase" evidence="1">
    <location>
        <begin position="3"/>
        <end position="243"/>
    </location>
</feature>
<dbReference type="InterPro" id="IPR012338">
    <property type="entry name" value="Beta-lactam/transpept-like"/>
</dbReference>
<dbReference type="SUPFAM" id="SSF56601">
    <property type="entry name" value="beta-lactamase/transpeptidase-like"/>
    <property type="match status" value="1"/>
</dbReference>
<dbReference type="GO" id="GO:0071972">
    <property type="term" value="F:peptidoglycan L,D-transpeptidase activity"/>
    <property type="evidence" value="ECO:0007669"/>
    <property type="project" value="TreeGrafter"/>
</dbReference>
<organism evidence="2">
    <name type="scientific">bioreactor metagenome</name>
    <dbReference type="NCBI Taxonomy" id="1076179"/>
    <lineage>
        <taxon>unclassified sequences</taxon>
        <taxon>metagenomes</taxon>
        <taxon>ecological metagenomes</taxon>
    </lineage>
</organism>
<dbReference type="Gene3D" id="3.40.710.10">
    <property type="entry name" value="DD-peptidase/beta-lactamase superfamily"/>
    <property type="match status" value="1"/>
</dbReference>